<keyword evidence="1" id="KW-0732">Signal</keyword>
<proteinExistence type="inferred from homology"/>
<dbReference type="PANTHER" id="PTHR11008">
    <property type="entry name" value="PROTEIN TAKEOUT-LIKE PROTEIN"/>
    <property type="match status" value="1"/>
</dbReference>
<dbReference type="OrthoDB" id="8185598at2759"/>
<evidence type="ECO:0000313" key="5">
    <source>
        <dbReference type="EMBL" id="CAH1118075.1"/>
    </source>
</evidence>
<keyword evidence="6" id="KW-1185">Reference proteome</keyword>
<dbReference type="PANTHER" id="PTHR11008:SF35">
    <property type="entry name" value="PROTEIN TAKEOUT-LIKE PROTEIN"/>
    <property type="match status" value="1"/>
</dbReference>
<dbReference type="InterPro" id="IPR038606">
    <property type="entry name" value="To_sf"/>
</dbReference>
<evidence type="ECO:0000256" key="1">
    <source>
        <dbReference type="ARBA" id="ARBA00022729"/>
    </source>
</evidence>
<dbReference type="GO" id="GO:0005615">
    <property type="term" value="C:extracellular space"/>
    <property type="evidence" value="ECO:0007669"/>
    <property type="project" value="TreeGrafter"/>
</dbReference>
<dbReference type="AlphaFoldDB" id="A0A9P0DA61"/>
<dbReference type="EMBL" id="OU896716">
    <property type="protein sequence ID" value="CAH1118075.1"/>
    <property type="molecule type" value="Genomic_DNA"/>
</dbReference>
<keyword evidence="2" id="KW-0090">Biological rhythms</keyword>
<evidence type="ECO:0008006" key="7">
    <source>
        <dbReference type="Google" id="ProtNLM"/>
    </source>
</evidence>
<gene>
    <name evidence="5" type="ORF">PHAECO_LOCUS1692</name>
</gene>
<comment type="similarity">
    <text evidence="3">Belongs to the TO family.</text>
</comment>
<dbReference type="GO" id="GO:0007623">
    <property type="term" value="P:circadian rhythm"/>
    <property type="evidence" value="ECO:0007669"/>
    <property type="project" value="UniProtKB-ARBA"/>
</dbReference>
<keyword evidence="4" id="KW-0472">Membrane</keyword>
<dbReference type="SMART" id="SM00700">
    <property type="entry name" value="JHBP"/>
    <property type="match status" value="1"/>
</dbReference>
<organism evidence="5 6">
    <name type="scientific">Phaedon cochleariae</name>
    <name type="common">Mustard beetle</name>
    <dbReference type="NCBI Taxonomy" id="80249"/>
    <lineage>
        <taxon>Eukaryota</taxon>
        <taxon>Metazoa</taxon>
        <taxon>Ecdysozoa</taxon>
        <taxon>Arthropoda</taxon>
        <taxon>Hexapoda</taxon>
        <taxon>Insecta</taxon>
        <taxon>Pterygota</taxon>
        <taxon>Neoptera</taxon>
        <taxon>Endopterygota</taxon>
        <taxon>Coleoptera</taxon>
        <taxon>Polyphaga</taxon>
        <taxon>Cucujiformia</taxon>
        <taxon>Chrysomeloidea</taxon>
        <taxon>Chrysomelidae</taxon>
        <taxon>Chrysomelinae</taxon>
        <taxon>Chrysomelini</taxon>
        <taxon>Phaedon</taxon>
    </lineage>
</organism>
<feature type="transmembrane region" description="Helical" evidence="4">
    <location>
        <begin position="21"/>
        <end position="41"/>
    </location>
</feature>
<evidence type="ECO:0000256" key="4">
    <source>
        <dbReference type="SAM" id="Phobius"/>
    </source>
</evidence>
<evidence type="ECO:0000256" key="3">
    <source>
        <dbReference type="ARBA" id="ARBA00060902"/>
    </source>
</evidence>
<reference evidence="5" key="1">
    <citation type="submission" date="2022-01" db="EMBL/GenBank/DDBJ databases">
        <authorList>
            <person name="King R."/>
        </authorList>
    </citation>
    <scope>NUCLEOTIDE SEQUENCE</scope>
</reference>
<dbReference type="Pfam" id="PF06585">
    <property type="entry name" value="JHBP"/>
    <property type="match status" value="1"/>
</dbReference>
<evidence type="ECO:0000313" key="6">
    <source>
        <dbReference type="Proteomes" id="UP001153737"/>
    </source>
</evidence>
<evidence type="ECO:0000256" key="2">
    <source>
        <dbReference type="ARBA" id="ARBA00023108"/>
    </source>
</evidence>
<name>A0A9P0DA61_PHACE</name>
<accession>A0A9P0DA61</accession>
<reference evidence="5" key="2">
    <citation type="submission" date="2022-10" db="EMBL/GenBank/DDBJ databases">
        <authorList>
            <consortium name="ENA_rothamsted_submissions"/>
            <consortium name="culmorum"/>
            <person name="King R."/>
        </authorList>
    </citation>
    <scope>NUCLEOTIDE SEQUENCE</scope>
</reference>
<keyword evidence="4" id="KW-1133">Transmembrane helix</keyword>
<sequence>MLSLSFYCRYEKINYLSCVALRILSFSKMCTVLIFVFIAAASCEFVKNETFETPEYILPCHKADPNINKCLAKTFNHLRPYLKEGIKELDVPSIDPLIIENLLMENGRGAFRIKAAFYNISTNGASNYSVGSIKTDLDNYIIELGVILPRLEVKGKYDVNGNVLLFPVKTRGDFWAVFLDVQGAAKIFGKEFQNNENVRFMKVDKIMIDFRLKKSRFRIKDVVNHGNVIGEAMNQFLNNNANELISEMKPAANAAIAKHFKGFLNGAFTKLPLKVWLPDA</sequence>
<dbReference type="Proteomes" id="UP001153737">
    <property type="component" value="Chromosome 10"/>
</dbReference>
<dbReference type="Gene3D" id="3.15.10.30">
    <property type="entry name" value="Haemolymph juvenile hormone binding protein"/>
    <property type="match status" value="1"/>
</dbReference>
<dbReference type="FunFam" id="3.15.10.30:FF:000001">
    <property type="entry name" value="Takeout-like protein 1"/>
    <property type="match status" value="1"/>
</dbReference>
<keyword evidence="4" id="KW-0812">Transmembrane</keyword>
<protein>
    <recommendedName>
        <fullName evidence="7">Protein takeout</fullName>
    </recommendedName>
</protein>
<dbReference type="InterPro" id="IPR010562">
    <property type="entry name" value="Haemolymph_juvenile_hormone-bd"/>
</dbReference>